<feature type="domain" description="BAH" evidence="2">
    <location>
        <begin position="64"/>
        <end position="198"/>
    </location>
</feature>
<dbReference type="PANTHER" id="PTHR42673">
    <property type="entry name" value="MALEYLACETOACETATE ISOMERASE"/>
    <property type="match status" value="1"/>
</dbReference>
<dbReference type="Pfam" id="PF13410">
    <property type="entry name" value="GST_C_2"/>
    <property type="match status" value="1"/>
</dbReference>
<dbReference type="Pfam" id="PF13417">
    <property type="entry name" value="GST_N_3"/>
    <property type="match status" value="1"/>
</dbReference>
<reference evidence="3 4" key="1">
    <citation type="journal article" date="2011" name="Int. J. Syst. Evol. Microbiol.">
        <title>Zhongshania antarctica gen. nov., sp. nov. and Zhongshania guokunii sp. nov., gammaproteobacteria respectively isolated from coastal attached (fast) ice and surface seawater of the Antarctic.</title>
        <authorList>
            <person name="Li H.J."/>
            <person name="Zhang X.Y."/>
            <person name="Chen C.X."/>
            <person name="Zhang Y.J."/>
            <person name="Gao Z.M."/>
            <person name="Yu Y."/>
            <person name="Chen X.L."/>
            <person name="Chen B."/>
            <person name="Zhang Y.Z."/>
        </authorList>
    </citation>
    <scope>NUCLEOTIDE SEQUENCE [LARGE SCALE GENOMIC DNA]</scope>
    <source>
        <strain evidence="3 4">R06B22</strain>
    </source>
</reference>
<proteinExistence type="predicted"/>
<name>A0ABV3TVE0_9GAMM</name>
<dbReference type="InterPro" id="IPR036249">
    <property type="entry name" value="Thioredoxin-like_sf"/>
</dbReference>
<organism evidence="3 4">
    <name type="scientific">Zhongshania arctica</name>
    <dbReference type="NCBI Taxonomy" id="3238302"/>
    <lineage>
        <taxon>Bacteria</taxon>
        <taxon>Pseudomonadati</taxon>
        <taxon>Pseudomonadota</taxon>
        <taxon>Gammaproteobacteria</taxon>
        <taxon>Cellvibrionales</taxon>
        <taxon>Spongiibacteraceae</taxon>
        <taxon>Zhongshania</taxon>
    </lineage>
</organism>
<dbReference type="Gene3D" id="3.40.30.10">
    <property type="entry name" value="Glutaredoxin"/>
    <property type="match status" value="1"/>
</dbReference>
<dbReference type="SUPFAM" id="SSF47616">
    <property type="entry name" value="GST C-terminal domain-like"/>
    <property type="match status" value="1"/>
</dbReference>
<dbReference type="EMBL" id="JBFRYB010000001">
    <property type="protein sequence ID" value="MEX1665569.1"/>
    <property type="molecule type" value="Genomic_DNA"/>
</dbReference>
<gene>
    <name evidence="3" type="ORF">AB4875_08705</name>
</gene>
<evidence type="ECO:0000259" key="2">
    <source>
        <dbReference type="PROSITE" id="PS51038"/>
    </source>
</evidence>
<evidence type="ECO:0000259" key="1">
    <source>
        <dbReference type="PROSITE" id="PS50404"/>
    </source>
</evidence>
<evidence type="ECO:0000313" key="4">
    <source>
        <dbReference type="Proteomes" id="UP001557484"/>
    </source>
</evidence>
<dbReference type="InterPro" id="IPR004045">
    <property type="entry name" value="Glutathione_S-Trfase_N"/>
</dbReference>
<feature type="domain" description="GST N-terminal" evidence="1">
    <location>
        <begin position="1"/>
        <end position="77"/>
    </location>
</feature>
<dbReference type="PROSITE" id="PS51038">
    <property type="entry name" value="BAH"/>
    <property type="match status" value="1"/>
</dbReference>
<keyword evidence="4" id="KW-1185">Reference proteome</keyword>
<dbReference type="CDD" id="cd00570">
    <property type="entry name" value="GST_N_family"/>
    <property type="match status" value="1"/>
</dbReference>
<sequence>MRLITIPMSHYCEKARWGLELAGITYSEEAHLQVFHYWAVRGLKSKGMVPVLVDGSQAIADSTDILKYLDQRLAPEQKLYPPEIIAEVEALEHFFDEGLGIESRRWVYFHWLKVPSKEVLRTAAQMTPYWQRALAPFIFPVFRIYLSRHLKISKQNIVAGRAIIEQAFDRVEKLLSDGRPFLCGAQFTAADLAFASMAAAILLPPEYGIRLPTLEEAPADARADVEKFRAHSAGQYALRLFKDRVQ</sequence>
<dbReference type="InterPro" id="IPR001025">
    <property type="entry name" value="BAH_dom"/>
</dbReference>
<dbReference type="Proteomes" id="UP001557484">
    <property type="component" value="Unassembled WGS sequence"/>
</dbReference>
<accession>A0ABV3TVE0</accession>
<dbReference type="SUPFAM" id="SSF52833">
    <property type="entry name" value="Thioredoxin-like"/>
    <property type="match status" value="1"/>
</dbReference>
<protein>
    <submittedName>
        <fullName evidence="3">Glutathione S-transferase family protein</fullName>
    </submittedName>
</protein>
<dbReference type="PANTHER" id="PTHR42673:SF4">
    <property type="entry name" value="MALEYLACETOACETATE ISOMERASE"/>
    <property type="match status" value="1"/>
</dbReference>
<dbReference type="Gene3D" id="1.20.1050.10">
    <property type="match status" value="1"/>
</dbReference>
<comment type="caution">
    <text evidence="3">The sequence shown here is derived from an EMBL/GenBank/DDBJ whole genome shotgun (WGS) entry which is preliminary data.</text>
</comment>
<dbReference type="InterPro" id="IPR036282">
    <property type="entry name" value="Glutathione-S-Trfase_C_sf"/>
</dbReference>
<dbReference type="RefSeq" id="WP_368375672.1">
    <property type="nucleotide sequence ID" value="NZ_JBFRYB010000001.1"/>
</dbReference>
<dbReference type="CDD" id="cd00299">
    <property type="entry name" value="GST_C_family"/>
    <property type="match status" value="1"/>
</dbReference>
<evidence type="ECO:0000313" key="3">
    <source>
        <dbReference type="EMBL" id="MEX1665569.1"/>
    </source>
</evidence>
<dbReference type="PROSITE" id="PS50404">
    <property type="entry name" value="GST_NTER"/>
    <property type="match status" value="1"/>
</dbReference>